<dbReference type="PRINTS" id="PR01438">
    <property type="entry name" value="UNVRSLSTRESS"/>
</dbReference>
<keyword evidence="4" id="KW-1185">Reference proteome</keyword>
<name>A0A848HIA9_9BURK</name>
<dbReference type="InterPro" id="IPR006016">
    <property type="entry name" value="UspA"/>
</dbReference>
<dbReference type="Pfam" id="PF00582">
    <property type="entry name" value="Usp"/>
    <property type="match status" value="1"/>
</dbReference>
<dbReference type="AlphaFoldDB" id="A0A848HIA9"/>
<dbReference type="SUPFAM" id="SSF52402">
    <property type="entry name" value="Adenine nucleotide alpha hydrolases-like"/>
    <property type="match status" value="2"/>
</dbReference>
<evidence type="ECO:0000313" key="4">
    <source>
        <dbReference type="Proteomes" id="UP000583752"/>
    </source>
</evidence>
<dbReference type="PANTHER" id="PTHR46268:SF15">
    <property type="entry name" value="UNIVERSAL STRESS PROTEIN HP_0031"/>
    <property type="match status" value="1"/>
</dbReference>
<accession>A0A848HIA9</accession>
<sequence length="279" mass="29371">MWYKTVLVHVDQGRDASSRIAIAAQIALDNQAHLVGAAMTGMSPSVFAAAGLNPAVPPLLLSFDALREESTQALDAFEQQVVAFGVASYERRQLEDQAGPGMSMQARYADLLVISQADRASPAPRLRADFPEYVLLNCARPVLVVPAGTPPAPLGKRVMIGWNGSREATRAITSAIPLLKDAQQVDIVVLNPASEGDMHGPLAGADIALFLARHGVKVDVRSRSGVADVGAVLLALAADAGADLLVMGAYGHSRIGEILLGGVTRTLLASARLPLWMAR</sequence>
<comment type="similarity">
    <text evidence="1">Belongs to the universal stress protein A family.</text>
</comment>
<evidence type="ECO:0000256" key="1">
    <source>
        <dbReference type="ARBA" id="ARBA00008791"/>
    </source>
</evidence>
<reference evidence="3 4" key="1">
    <citation type="submission" date="2020-04" db="EMBL/GenBank/DDBJ databases">
        <title>Massilia sp. RP-1-19 isolated from soil.</title>
        <authorList>
            <person name="Dahal R.H."/>
        </authorList>
    </citation>
    <scope>NUCLEOTIDE SEQUENCE [LARGE SCALE GENOMIC DNA]</scope>
    <source>
        <strain evidence="3 4">RP-1-19</strain>
    </source>
</reference>
<dbReference type="Gene3D" id="3.40.50.12370">
    <property type="match status" value="1"/>
</dbReference>
<dbReference type="Proteomes" id="UP000583752">
    <property type="component" value="Unassembled WGS sequence"/>
</dbReference>
<evidence type="ECO:0000313" key="3">
    <source>
        <dbReference type="EMBL" id="NML59930.1"/>
    </source>
</evidence>
<organism evidence="3 4">
    <name type="scientific">Massilia polaris</name>
    <dbReference type="NCBI Taxonomy" id="2728846"/>
    <lineage>
        <taxon>Bacteria</taxon>
        <taxon>Pseudomonadati</taxon>
        <taxon>Pseudomonadota</taxon>
        <taxon>Betaproteobacteria</taxon>
        <taxon>Burkholderiales</taxon>
        <taxon>Oxalobacteraceae</taxon>
        <taxon>Telluria group</taxon>
        <taxon>Massilia</taxon>
    </lineage>
</organism>
<evidence type="ECO:0000259" key="2">
    <source>
        <dbReference type="Pfam" id="PF00582"/>
    </source>
</evidence>
<gene>
    <name evidence="3" type="ORF">HHL21_02285</name>
</gene>
<feature type="domain" description="UspA" evidence="2">
    <location>
        <begin position="156"/>
        <end position="279"/>
    </location>
</feature>
<comment type="caution">
    <text evidence="3">The sequence shown here is derived from an EMBL/GenBank/DDBJ whole genome shotgun (WGS) entry which is preliminary data.</text>
</comment>
<dbReference type="PANTHER" id="PTHR46268">
    <property type="entry name" value="STRESS RESPONSE PROTEIN NHAX"/>
    <property type="match status" value="1"/>
</dbReference>
<dbReference type="EMBL" id="JABBGG010000001">
    <property type="protein sequence ID" value="NML59930.1"/>
    <property type="molecule type" value="Genomic_DNA"/>
</dbReference>
<dbReference type="RefSeq" id="WP_169463616.1">
    <property type="nucleotide sequence ID" value="NZ_JABBGG010000001.1"/>
</dbReference>
<protein>
    <submittedName>
        <fullName evidence="3">Universal stress protein</fullName>
    </submittedName>
</protein>
<proteinExistence type="inferred from homology"/>
<dbReference type="InterPro" id="IPR006015">
    <property type="entry name" value="Universal_stress_UspA"/>
</dbReference>